<keyword evidence="1" id="KW-0812">Transmembrane</keyword>
<sequence length="73" mass="8043">MIIPPPKGSTEQCNVNSVRGIVLVLWFSLYVKSLKIRVVKMTVNMKTGLVLLMMVVYFAAANPAPEPEPEPGQ</sequence>
<keyword evidence="3" id="KW-1185">Reference proteome</keyword>
<feature type="transmembrane region" description="Helical" evidence="1">
    <location>
        <begin position="14"/>
        <end position="31"/>
    </location>
</feature>
<protein>
    <submittedName>
        <fullName evidence="2">Uncharacterized protein</fullName>
    </submittedName>
</protein>
<name>A0A8X6V7D1_TRICX</name>
<proteinExistence type="predicted"/>
<gene>
    <name evidence="2" type="ORF">TNCV_4094671</name>
</gene>
<dbReference type="EMBL" id="BMAU01021276">
    <property type="protein sequence ID" value="GFY07597.1"/>
    <property type="molecule type" value="Genomic_DNA"/>
</dbReference>
<reference evidence="2" key="1">
    <citation type="submission" date="2020-08" db="EMBL/GenBank/DDBJ databases">
        <title>Multicomponent nature underlies the extraordinary mechanical properties of spider dragline silk.</title>
        <authorList>
            <person name="Kono N."/>
            <person name="Nakamura H."/>
            <person name="Mori M."/>
            <person name="Yoshida Y."/>
            <person name="Ohtoshi R."/>
            <person name="Malay A.D."/>
            <person name="Moran D.A.P."/>
            <person name="Tomita M."/>
            <person name="Numata K."/>
            <person name="Arakawa K."/>
        </authorList>
    </citation>
    <scope>NUCLEOTIDE SEQUENCE</scope>
</reference>
<feature type="transmembrane region" description="Helical" evidence="1">
    <location>
        <begin position="43"/>
        <end position="60"/>
    </location>
</feature>
<keyword evidence="1" id="KW-1133">Transmembrane helix</keyword>
<evidence type="ECO:0000256" key="1">
    <source>
        <dbReference type="SAM" id="Phobius"/>
    </source>
</evidence>
<keyword evidence="1" id="KW-0472">Membrane</keyword>
<evidence type="ECO:0000313" key="2">
    <source>
        <dbReference type="EMBL" id="GFY07597.1"/>
    </source>
</evidence>
<accession>A0A8X6V7D1</accession>
<dbReference type="Proteomes" id="UP000887159">
    <property type="component" value="Unassembled WGS sequence"/>
</dbReference>
<dbReference type="AlphaFoldDB" id="A0A8X6V7D1"/>
<organism evidence="2 3">
    <name type="scientific">Trichonephila clavipes</name>
    <name type="common">Golden silk orbweaver</name>
    <name type="synonym">Nephila clavipes</name>
    <dbReference type="NCBI Taxonomy" id="2585209"/>
    <lineage>
        <taxon>Eukaryota</taxon>
        <taxon>Metazoa</taxon>
        <taxon>Ecdysozoa</taxon>
        <taxon>Arthropoda</taxon>
        <taxon>Chelicerata</taxon>
        <taxon>Arachnida</taxon>
        <taxon>Araneae</taxon>
        <taxon>Araneomorphae</taxon>
        <taxon>Entelegynae</taxon>
        <taxon>Araneoidea</taxon>
        <taxon>Nephilidae</taxon>
        <taxon>Trichonephila</taxon>
    </lineage>
</organism>
<comment type="caution">
    <text evidence="2">The sequence shown here is derived from an EMBL/GenBank/DDBJ whole genome shotgun (WGS) entry which is preliminary data.</text>
</comment>
<evidence type="ECO:0000313" key="3">
    <source>
        <dbReference type="Proteomes" id="UP000887159"/>
    </source>
</evidence>